<dbReference type="RefSeq" id="WP_176614596.1">
    <property type="nucleotide sequence ID" value="NZ_JABXXR010000172.1"/>
</dbReference>
<dbReference type="InterPro" id="IPR036249">
    <property type="entry name" value="Thioredoxin-like_sf"/>
</dbReference>
<dbReference type="InterPro" id="IPR013766">
    <property type="entry name" value="Thioredoxin_domain"/>
</dbReference>
<dbReference type="Gene3D" id="3.40.30.10">
    <property type="entry name" value="Glutaredoxin"/>
    <property type="match status" value="1"/>
</dbReference>
<evidence type="ECO:0000259" key="6">
    <source>
        <dbReference type="PROSITE" id="PS51352"/>
    </source>
</evidence>
<keyword evidence="5" id="KW-0812">Transmembrane</keyword>
<dbReference type="GO" id="GO:0030313">
    <property type="term" value="C:cell envelope"/>
    <property type="evidence" value="ECO:0007669"/>
    <property type="project" value="UniProtKB-SubCell"/>
</dbReference>
<dbReference type="GO" id="GO:0016209">
    <property type="term" value="F:antioxidant activity"/>
    <property type="evidence" value="ECO:0007669"/>
    <property type="project" value="InterPro"/>
</dbReference>
<gene>
    <name evidence="7" type="ORF">HUK82_14285</name>
</gene>
<dbReference type="SUPFAM" id="SSF52833">
    <property type="entry name" value="Thioredoxin-like"/>
    <property type="match status" value="1"/>
</dbReference>
<feature type="transmembrane region" description="Helical" evidence="5">
    <location>
        <begin position="12"/>
        <end position="33"/>
    </location>
</feature>
<keyword evidence="5" id="KW-1133">Transmembrane helix</keyword>
<sequence length="190" mass="20240">MMAEDTPRTRRRVLMAAPLAGAAVLGVGFWKMLGGMEQGSFDPHNINAPVLNRPVPDFVLPDQAPGRGFSASDLRELRTPVIVNFFASWCIPCIAEMPALIGLGRQVPVWGIAYKDKPANAAGFLAHAGNPYARIAADGDGLAALDWGISGVPETFVIGPGGIIRWHNAAPLNDDLIHGTILPLVERLTS</sequence>
<evidence type="ECO:0000256" key="5">
    <source>
        <dbReference type="SAM" id="Phobius"/>
    </source>
</evidence>
<evidence type="ECO:0000256" key="4">
    <source>
        <dbReference type="ARBA" id="ARBA00023284"/>
    </source>
</evidence>
<reference evidence="7 8" key="1">
    <citation type="submission" date="2020-06" db="EMBL/GenBank/DDBJ databases">
        <title>Description of novel acetic acid bacteria.</title>
        <authorList>
            <person name="Sombolestani A."/>
        </authorList>
    </citation>
    <scope>NUCLEOTIDE SEQUENCE [LARGE SCALE GENOMIC DNA]</scope>
    <source>
        <strain evidence="7 8">LMG 27010</strain>
    </source>
</reference>
<dbReference type="InterPro" id="IPR000866">
    <property type="entry name" value="AhpC/TSA"/>
</dbReference>
<proteinExistence type="predicted"/>
<keyword evidence="2" id="KW-0201">Cytochrome c-type biogenesis</keyword>
<organism evidence="7 8">
    <name type="scientific">Ameyamaea chiangmaiensis</name>
    <dbReference type="NCBI Taxonomy" id="442969"/>
    <lineage>
        <taxon>Bacteria</taxon>
        <taxon>Pseudomonadati</taxon>
        <taxon>Pseudomonadota</taxon>
        <taxon>Alphaproteobacteria</taxon>
        <taxon>Acetobacterales</taxon>
        <taxon>Acetobacteraceae</taxon>
        <taxon>Ameyamaea</taxon>
    </lineage>
</organism>
<evidence type="ECO:0000313" key="8">
    <source>
        <dbReference type="Proteomes" id="UP000585665"/>
    </source>
</evidence>
<comment type="caution">
    <text evidence="7">The sequence shown here is derived from an EMBL/GenBank/DDBJ whole genome shotgun (WGS) entry which is preliminary data.</text>
</comment>
<name>A0A850PH26_9PROT</name>
<protein>
    <submittedName>
        <fullName evidence="7">Redoxin domain-containing protein</fullName>
    </submittedName>
</protein>
<dbReference type="AlphaFoldDB" id="A0A850PH26"/>
<evidence type="ECO:0000256" key="1">
    <source>
        <dbReference type="ARBA" id="ARBA00004196"/>
    </source>
</evidence>
<evidence type="ECO:0000313" key="7">
    <source>
        <dbReference type="EMBL" id="NVN41720.1"/>
    </source>
</evidence>
<keyword evidence="4" id="KW-0676">Redox-active center</keyword>
<dbReference type="EMBL" id="JABXXR010000172">
    <property type="protein sequence ID" value="NVN41720.1"/>
    <property type="molecule type" value="Genomic_DNA"/>
</dbReference>
<dbReference type="InterPro" id="IPR050553">
    <property type="entry name" value="Thioredoxin_ResA/DsbE_sf"/>
</dbReference>
<dbReference type="Proteomes" id="UP000585665">
    <property type="component" value="Unassembled WGS sequence"/>
</dbReference>
<dbReference type="GO" id="GO:0016491">
    <property type="term" value="F:oxidoreductase activity"/>
    <property type="evidence" value="ECO:0007669"/>
    <property type="project" value="InterPro"/>
</dbReference>
<evidence type="ECO:0000256" key="2">
    <source>
        <dbReference type="ARBA" id="ARBA00022748"/>
    </source>
</evidence>
<dbReference type="GO" id="GO:0017004">
    <property type="term" value="P:cytochrome complex assembly"/>
    <property type="evidence" value="ECO:0007669"/>
    <property type="project" value="UniProtKB-KW"/>
</dbReference>
<comment type="subcellular location">
    <subcellularLocation>
        <location evidence="1">Cell envelope</location>
    </subcellularLocation>
</comment>
<dbReference type="PANTHER" id="PTHR42852">
    <property type="entry name" value="THIOL:DISULFIDE INTERCHANGE PROTEIN DSBE"/>
    <property type="match status" value="1"/>
</dbReference>
<dbReference type="PROSITE" id="PS51352">
    <property type="entry name" value="THIOREDOXIN_2"/>
    <property type="match status" value="1"/>
</dbReference>
<keyword evidence="5" id="KW-0472">Membrane</keyword>
<accession>A0A850PH26</accession>
<dbReference type="Pfam" id="PF00578">
    <property type="entry name" value="AhpC-TSA"/>
    <property type="match status" value="1"/>
</dbReference>
<keyword evidence="8" id="KW-1185">Reference proteome</keyword>
<dbReference type="PANTHER" id="PTHR42852:SF6">
    <property type="entry name" value="THIOL:DISULFIDE INTERCHANGE PROTEIN DSBE"/>
    <property type="match status" value="1"/>
</dbReference>
<feature type="domain" description="Thioredoxin" evidence="6">
    <location>
        <begin position="49"/>
        <end position="190"/>
    </location>
</feature>
<evidence type="ECO:0000256" key="3">
    <source>
        <dbReference type="ARBA" id="ARBA00023157"/>
    </source>
</evidence>
<keyword evidence="3" id="KW-1015">Disulfide bond</keyword>